<keyword evidence="2" id="KW-1185">Reference proteome</keyword>
<name>A0ABZ2HV25_9HYPH</name>
<protein>
    <submittedName>
        <fullName evidence="1">Phage major tail tube protein</fullName>
    </submittedName>
</protein>
<accession>A0ABZ2HV25</accession>
<reference evidence="1 2" key="1">
    <citation type="submission" date="2024-02" db="EMBL/GenBank/DDBJ databases">
        <title>Complete genome sequence of Pelagibacterium nitratireducens ZH15.</title>
        <authorList>
            <person name="Zhao L.H."/>
        </authorList>
    </citation>
    <scope>NUCLEOTIDE SEQUENCE [LARGE SCALE GENOMIC DNA]</scope>
    <source>
        <strain evidence="1 2">ZH15</strain>
    </source>
</reference>
<dbReference type="Proteomes" id="UP001369958">
    <property type="component" value="Chromosome"/>
</dbReference>
<dbReference type="InterPro" id="IPR006498">
    <property type="entry name" value="Tail_tube"/>
</dbReference>
<evidence type="ECO:0000313" key="1">
    <source>
        <dbReference type="EMBL" id="WWT31382.1"/>
    </source>
</evidence>
<dbReference type="RefSeq" id="WP_338606852.1">
    <property type="nucleotide sequence ID" value="NZ_CP146275.1"/>
</dbReference>
<proteinExistence type="predicted"/>
<gene>
    <name evidence="1" type="ORF">V6617_10075</name>
</gene>
<organism evidence="1 2">
    <name type="scientific">Pelagibacterium nitratireducens</name>
    <dbReference type="NCBI Taxonomy" id="1046114"/>
    <lineage>
        <taxon>Bacteria</taxon>
        <taxon>Pseudomonadati</taxon>
        <taxon>Pseudomonadota</taxon>
        <taxon>Alphaproteobacteria</taxon>
        <taxon>Hyphomicrobiales</taxon>
        <taxon>Devosiaceae</taxon>
        <taxon>Pelagibacterium</taxon>
    </lineage>
</organism>
<sequence>MQPFYMLTAVDVRRATEPETSRATTISKLSIPSLSFATASHNPGGSVMAVDFTQPRLEAPEPKFEAKGIDIEIFRGMGQRERWVFAGAYVNKAPGGGRPVPGRCIIEGAITGWEPDDSDPAEFQGCTHTFKEVTHIAFSIDGRELFYVDVFERVLRVDGTDMFEDQRRALGI</sequence>
<dbReference type="EMBL" id="CP146275">
    <property type="protein sequence ID" value="WWT31382.1"/>
    <property type="molecule type" value="Genomic_DNA"/>
</dbReference>
<evidence type="ECO:0000313" key="2">
    <source>
        <dbReference type="Proteomes" id="UP001369958"/>
    </source>
</evidence>
<dbReference type="Pfam" id="PF04985">
    <property type="entry name" value="Phage_tube"/>
    <property type="match status" value="1"/>
</dbReference>